<dbReference type="Pfam" id="PF13349">
    <property type="entry name" value="DUF4097"/>
    <property type="match status" value="1"/>
</dbReference>
<dbReference type="EMBL" id="CP017812">
    <property type="protein sequence ID" value="AOZ71908.1"/>
    <property type="molecule type" value="Genomic_DNA"/>
</dbReference>
<reference evidence="2 3" key="1">
    <citation type="submission" date="2016-10" db="EMBL/GenBank/DDBJ databases">
        <title>Actinomyces aegypiusis sp. nov., isolated from the Aegypius monachus in Qinghai Tibet Plateau China.</title>
        <authorList>
            <person name="Wang Y."/>
        </authorList>
    </citation>
    <scope>NUCLEOTIDE SEQUENCE [LARGE SCALE GENOMIC DNA]</scope>
    <source>
        <strain evidence="2 3">VUL4_3</strain>
    </source>
</reference>
<protein>
    <recommendedName>
        <fullName evidence="1">DUF4097 domain-containing protein</fullName>
    </recommendedName>
</protein>
<dbReference type="Proteomes" id="UP000176288">
    <property type="component" value="Chromosome"/>
</dbReference>
<name>A0A1D9MI82_9ACTO</name>
<gene>
    <name evidence="2" type="ORF">BK816_00225</name>
</gene>
<accession>A0A1D9MI82</accession>
<dbReference type="InterPro" id="IPR025164">
    <property type="entry name" value="Toastrack_DUF4097"/>
</dbReference>
<sequence>MTQLNLNGYSIDLTISAKANLEQVEWSSPKPEEFEVETTNEVTTIRQKSQGNNLKWLSILGSSHPQVKLHVNVPENSSIKIELNAGGCTLEGQFDCVETNNNAGNLSVEKLRQADFHLDAGNVNIQQVETAKIALSAGNIKIGQLTSDAKLKVDAGSIKIAQTEGGTLEARTNAGNIKVGVQAGVSVKADCHTNLGKVETDLKDSNGPASNQILHLQAQTNLGNIKITRA</sequence>
<evidence type="ECO:0000313" key="2">
    <source>
        <dbReference type="EMBL" id="AOZ71908.1"/>
    </source>
</evidence>
<evidence type="ECO:0000259" key="1">
    <source>
        <dbReference type="Pfam" id="PF13349"/>
    </source>
</evidence>
<proteinExistence type="predicted"/>
<dbReference type="RefSeq" id="WP_071163374.1">
    <property type="nucleotide sequence ID" value="NZ_CP017812.1"/>
</dbReference>
<dbReference type="OrthoDB" id="3252095at2"/>
<evidence type="ECO:0000313" key="3">
    <source>
        <dbReference type="Proteomes" id="UP000176288"/>
    </source>
</evidence>
<dbReference type="KEGG" id="avu:BK816_00225"/>
<organism evidence="2 3">
    <name type="scientific">Boudabousia tangfeifanii</name>
    <dbReference type="NCBI Taxonomy" id="1912795"/>
    <lineage>
        <taxon>Bacteria</taxon>
        <taxon>Bacillati</taxon>
        <taxon>Actinomycetota</taxon>
        <taxon>Actinomycetes</taxon>
        <taxon>Actinomycetales</taxon>
        <taxon>Actinomycetaceae</taxon>
        <taxon>Boudabousia</taxon>
    </lineage>
</organism>
<dbReference type="STRING" id="1912795.BK816_00225"/>
<keyword evidence="3" id="KW-1185">Reference proteome</keyword>
<dbReference type="AlphaFoldDB" id="A0A1D9MI82"/>
<feature type="domain" description="DUF4097" evidence="1">
    <location>
        <begin position="4"/>
        <end position="220"/>
    </location>
</feature>